<name>A0ABQ9EQW4_TEGGR</name>
<comment type="caution">
    <text evidence="3">The sequence shown here is derived from an EMBL/GenBank/DDBJ whole genome shotgun (WGS) entry which is preliminary data.</text>
</comment>
<evidence type="ECO:0000313" key="3">
    <source>
        <dbReference type="EMBL" id="KAJ8305982.1"/>
    </source>
</evidence>
<keyword evidence="4" id="KW-1185">Reference proteome</keyword>
<evidence type="ECO:0000313" key="4">
    <source>
        <dbReference type="Proteomes" id="UP001217089"/>
    </source>
</evidence>
<proteinExistence type="predicted"/>
<protein>
    <submittedName>
        <fullName evidence="3">Uncharacterized protein</fullName>
    </submittedName>
</protein>
<sequence>MLMYIIYAQLFAVLYAQQISNDHRVNLTNQVNLNHGTIHLPINRQATNINILHSGGTGVPFVNQGTIQQSQPGTNVNTLQQVPIVALPGNHVNIPLNNQGANVNQGPIQQSQPGTNVNTLQQVPIAALPGANVNQETIQQSQPGTNVNTLQQVPIAALPGNHVNIPLNNQGANVNFLSQRLFPTFNQIQQQGHQLQGNNLFLQQQTINPTIGNPNVGNSQVGSVGQTSFPTVPITELLRQNMLRSNQLPETRLSQVVSSGTGQTLPGNSPDIIQFIDPITRQPVSNIGSSLESINSDIKNKIESGLVNIVDLNHAFNLGMNIPNNLIPRILNGVSFHNTLHPVINDPPPANEINSNNVDTSRNIPASLHDPSANPSTNVGNVHQTSQLNTIVPGKTQTIEQLNTENIKTILSSNIFPSFPNVLPTENTNSIQTPSTLQKSEPVFISRENFNSPSGGLQNSFANDRNSVISNTTGNTGQQIVQQPLIPVFIPETSSVNDFPPLPFQQRGSTSHINTSPMLHHLPNFPPRIMQSLPLRPVHSKLHTNGNKNTHQSTDVNKHTNGGPLNVLLNIPDFPPLPTNKPKAGKAEISSKFNKEESKILYAIPRLQSSIPSINQGNPFKNISLFPGKNELQRQELNDADSSVDFSDIRNVATLKPSNGQNSSFEFRSNTLG</sequence>
<accession>A0ABQ9EQW4</accession>
<evidence type="ECO:0000256" key="1">
    <source>
        <dbReference type="SAM" id="MobiDB-lite"/>
    </source>
</evidence>
<reference evidence="3 4" key="1">
    <citation type="submission" date="2022-12" db="EMBL/GenBank/DDBJ databases">
        <title>Chromosome-level genome of Tegillarca granosa.</title>
        <authorList>
            <person name="Kim J."/>
        </authorList>
    </citation>
    <scope>NUCLEOTIDE SEQUENCE [LARGE SCALE GENOMIC DNA]</scope>
    <source>
        <strain evidence="3">Teg-2019</strain>
        <tissue evidence="3">Adductor muscle</tissue>
    </source>
</reference>
<feature type="signal peptide" evidence="2">
    <location>
        <begin position="1"/>
        <end position="16"/>
    </location>
</feature>
<organism evidence="3 4">
    <name type="scientific">Tegillarca granosa</name>
    <name type="common">Malaysian cockle</name>
    <name type="synonym">Anadara granosa</name>
    <dbReference type="NCBI Taxonomy" id="220873"/>
    <lineage>
        <taxon>Eukaryota</taxon>
        <taxon>Metazoa</taxon>
        <taxon>Spiralia</taxon>
        <taxon>Lophotrochozoa</taxon>
        <taxon>Mollusca</taxon>
        <taxon>Bivalvia</taxon>
        <taxon>Autobranchia</taxon>
        <taxon>Pteriomorphia</taxon>
        <taxon>Arcoida</taxon>
        <taxon>Arcoidea</taxon>
        <taxon>Arcidae</taxon>
        <taxon>Tegillarca</taxon>
    </lineage>
</organism>
<feature type="chain" id="PRO_5045555618" evidence="2">
    <location>
        <begin position="17"/>
        <end position="673"/>
    </location>
</feature>
<gene>
    <name evidence="3" type="ORF">KUTeg_016527</name>
</gene>
<evidence type="ECO:0000256" key="2">
    <source>
        <dbReference type="SAM" id="SignalP"/>
    </source>
</evidence>
<dbReference type="EMBL" id="JARBDR010000813">
    <property type="protein sequence ID" value="KAJ8305982.1"/>
    <property type="molecule type" value="Genomic_DNA"/>
</dbReference>
<keyword evidence="2" id="KW-0732">Signal</keyword>
<feature type="region of interest" description="Disordered" evidence="1">
    <location>
        <begin position="541"/>
        <end position="561"/>
    </location>
</feature>
<dbReference type="Proteomes" id="UP001217089">
    <property type="component" value="Unassembled WGS sequence"/>
</dbReference>
<feature type="compositionally biased region" description="Polar residues" evidence="1">
    <location>
        <begin position="543"/>
        <end position="555"/>
    </location>
</feature>